<gene>
    <name evidence="5" type="ORF">BE221DRAFT_187500</name>
</gene>
<evidence type="ECO:0000256" key="2">
    <source>
        <dbReference type="ARBA" id="ARBA00022801"/>
    </source>
</evidence>
<evidence type="ECO:0000256" key="3">
    <source>
        <dbReference type="ARBA" id="ARBA00023295"/>
    </source>
</evidence>
<dbReference type="SUPFAM" id="SSF53590">
    <property type="entry name" value="Nucleoside hydrolase"/>
    <property type="match status" value="1"/>
</dbReference>
<dbReference type="InterPro" id="IPR036452">
    <property type="entry name" value="Ribo_hydro-like"/>
</dbReference>
<feature type="domain" description="Inosine/uridine-preferring nucleoside hydrolase" evidence="4">
    <location>
        <begin position="11"/>
        <end position="325"/>
    </location>
</feature>
<dbReference type="Gene3D" id="3.90.245.10">
    <property type="entry name" value="Ribonucleoside hydrolase-like"/>
    <property type="match status" value="1"/>
</dbReference>
<dbReference type="GO" id="GO:0006152">
    <property type="term" value="P:purine nucleoside catabolic process"/>
    <property type="evidence" value="ECO:0007669"/>
    <property type="project" value="TreeGrafter"/>
</dbReference>
<evidence type="ECO:0000256" key="1">
    <source>
        <dbReference type="ARBA" id="ARBA00009176"/>
    </source>
</evidence>
<reference evidence="5" key="1">
    <citation type="submission" date="2017-04" db="EMBL/GenBank/DDBJ databases">
        <title>Population genomics of picophytoplankton unveils novel chromosome hypervariability.</title>
        <authorList>
            <consortium name="DOE Joint Genome Institute"/>
            <person name="Blanc-Mathieu R."/>
            <person name="Krasovec M."/>
            <person name="Hebrard M."/>
            <person name="Yau S."/>
            <person name="Desgranges E."/>
            <person name="Martin J."/>
            <person name="Schackwitz W."/>
            <person name="Kuo A."/>
            <person name="Salin G."/>
            <person name="Donnadieu C."/>
            <person name="Desdevises Y."/>
            <person name="Sanchez-Ferandin S."/>
            <person name="Moreau H."/>
            <person name="Rivals E."/>
            <person name="Grigoriev I.V."/>
            <person name="Grimsley N."/>
            <person name="Eyre-Walker A."/>
            <person name="Piganeau G."/>
        </authorList>
    </citation>
    <scope>NUCLEOTIDE SEQUENCE [LARGE SCALE GENOMIC DNA]</scope>
    <source>
        <strain evidence="5">RCC 1115</strain>
    </source>
</reference>
<dbReference type="GO" id="GO:0005829">
    <property type="term" value="C:cytosol"/>
    <property type="evidence" value="ECO:0007669"/>
    <property type="project" value="TreeGrafter"/>
</dbReference>
<dbReference type="PANTHER" id="PTHR12304">
    <property type="entry name" value="INOSINE-URIDINE PREFERRING NUCLEOSIDE HYDROLASE"/>
    <property type="match status" value="1"/>
</dbReference>
<dbReference type="PANTHER" id="PTHR12304:SF59">
    <property type="entry name" value="INOSINE-URIDINE PREFERRING NUCLEOSIDE HYDROLASE FAMILY PROTEIN"/>
    <property type="match status" value="1"/>
</dbReference>
<dbReference type="InterPro" id="IPR001910">
    <property type="entry name" value="Inosine/uridine_hydrolase_dom"/>
</dbReference>
<dbReference type="Proteomes" id="UP000195557">
    <property type="component" value="Unassembled WGS sequence"/>
</dbReference>
<dbReference type="GO" id="GO:0008477">
    <property type="term" value="F:purine nucleosidase activity"/>
    <property type="evidence" value="ECO:0007669"/>
    <property type="project" value="TreeGrafter"/>
</dbReference>
<dbReference type="EMBL" id="KZ155838">
    <property type="protein sequence ID" value="OUS42776.1"/>
    <property type="molecule type" value="Genomic_DNA"/>
</dbReference>
<evidence type="ECO:0000313" key="5">
    <source>
        <dbReference type="EMBL" id="OUS42776.1"/>
    </source>
</evidence>
<sequence length="350" mass="38053">MVDGDDGAASLVLAGVSTVAGNQSIEKTTANARRVLRWIDWGGARRRGRGCRDFATANCRVYEGAGRPLLREAKICEEIHGQSGLDAVDGTCALPELTAEEKRYVTVSDEPAAVAMFKAIKDAEGDLIIVATGPLTNVALMISVFRKELNALPKPPTIFFMGGAVGEGNTGARAEFNIQCDPEAAKIVLESGLPLYMIPLEVTHTALVTPEVLAMLRAKALLHSSGEDHANRIEALLTFFAKTYKDVFEFDHPPLHDPCAVWAAIEFAHAEHNGLPSSFEYTLERVDVECASPLTYGQTVVDRWRTSGRPNNVRLARKMNVKRFWSALAGAIELHASLERAQVERPSSGE</sequence>
<accession>A0A1Y5HZP9</accession>
<comment type="similarity">
    <text evidence="1">Belongs to the IUNH family.</text>
</comment>
<name>A0A1Y5HZP9_OSTTA</name>
<organism evidence="5">
    <name type="scientific">Ostreococcus tauri</name>
    <name type="common">Marine green alga</name>
    <dbReference type="NCBI Taxonomy" id="70448"/>
    <lineage>
        <taxon>Eukaryota</taxon>
        <taxon>Viridiplantae</taxon>
        <taxon>Chlorophyta</taxon>
        <taxon>Mamiellophyceae</taxon>
        <taxon>Mamiellales</taxon>
        <taxon>Bathycoccaceae</taxon>
        <taxon>Ostreococcus</taxon>
    </lineage>
</organism>
<dbReference type="eggNOG" id="KOG2938">
    <property type="taxonomic scope" value="Eukaryota"/>
</dbReference>
<dbReference type="AlphaFoldDB" id="A0A1Y5HZP9"/>
<evidence type="ECO:0000259" key="4">
    <source>
        <dbReference type="Pfam" id="PF01156"/>
    </source>
</evidence>
<dbReference type="InterPro" id="IPR023186">
    <property type="entry name" value="IUNH"/>
</dbReference>
<keyword evidence="2 5" id="KW-0378">Hydrolase</keyword>
<dbReference type="Pfam" id="PF01156">
    <property type="entry name" value="IU_nuc_hydro"/>
    <property type="match status" value="1"/>
</dbReference>
<protein>
    <submittedName>
        <fullName evidence="5">Inosine/uridine-preferring nucleoside hydrolase domain-containing protein</fullName>
    </submittedName>
</protein>
<keyword evidence="3" id="KW-0326">Glycosidase</keyword>
<proteinExistence type="inferred from homology"/>